<comment type="caution">
    <text evidence="1">The sequence shown here is derived from an EMBL/GenBank/DDBJ whole genome shotgun (WGS) entry which is preliminary data.</text>
</comment>
<dbReference type="Proteomes" id="UP000324222">
    <property type="component" value="Unassembled WGS sequence"/>
</dbReference>
<evidence type="ECO:0000313" key="1">
    <source>
        <dbReference type="EMBL" id="MPC69274.1"/>
    </source>
</evidence>
<keyword evidence="2" id="KW-1185">Reference proteome</keyword>
<evidence type="ECO:0000313" key="2">
    <source>
        <dbReference type="Proteomes" id="UP000324222"/>
    </source>
</evidence>
<reference evidence="1 2" key="1">
    <citation type="submission" date="2019-05" db="EMBL/GenBank/DDBJ databases">
        <title>Another draft genome of Portunus trituberculatus and its Hox gene families provides insights of decapod evolution.</title>
        <authorList>
            <person name="Jeong J.-H."/>
            <person name="Song I."/>
            <person name="Kim S."/>
            <person name="Choi T."/>
            <person name="Kim D."/>
            <person name="Ryu S."/>
            <person name="Kim W."/>
        </authorList>
    </citation>
    <scope>NUCLEOTIDE SEQUENCE [LARGE SCALE GENOMIC DNA]</scope>
    <source>
        <tissue evidence="1">Muscle</tissue>
    </source>
</reference>
<protein>
    <submittedName>
        <fullName evidence="1">Uncharacterized protein</fullName>
    </submittedName>
</protein>
<organism evidence="1 2">
    <name type="scientific">Portunus trituberculatus</name>
    <name type="common">Swimming crab</name>
    <name type="synonym">Neptunus trituberculatus</name>
    <dbReference type="NCBI Taxonomy" id="210409"/>
    <lineage>
        <taxon>Eukaryota</taxon>
        <taxon>Metazoa</taxon>
        <taxon>Ecdysozoa</taxon>
        <taxon>Arthropoda</taxon>
        <taxon>Crustacea</taxon>
        <taxon>Multicrustacea</taxon>
        <taxon>Malacostraca</taxon>
        <taxon>Eumalacostraca</taxon>
        <taxon>Eucarida</taxon>
        <taxon>Decapoda</taxon>
        <taxon>Pleocyemata</taxon>
        <taxon>Brachyura</taxon>
        <taxon>Eubrachyura</taxon>
        <taxon>Portunoidea</taxon>
        <taxon>Portunidae</taxon>
        <taxon>Portuninae</taxon>
        <taxon>Portunus</taxon>
    </lineage>
</organism>
<name>A0A5B7HL05_PORTR</name>
<dbReference type="EMBL" id="VSRR010029137">
    <property type="protein sequence ID" value="MPC69274.1"/>
    <property type="molecule type" value="Genomic_DNA"/>
</dbReference>
<proteinExistence type="predicted"/>
<dbReference type="AlphaFoldDB" id="A0A5B7HL05"/>
<sequence length="88" mass="9473">MPLLSFPVFAAGWKVAELSLLLGSENTKRHLVRINQTQQSMPQECPRSTTTGWDMGVGQLGVGQLGVGQNSSICFLFNSMTDTTPAST</sequence>
<gene>
    <name evidence="1" type="ORF">E2C01_063492</name>
</gene>
<accession>A0A5B7HL05</accession>